<dbReference type="Proteomes" id="UP000002208">
    <property type="component" value="Plasmid 3"/>
</dbReference>
<organism evidence="2 3">
    <name type="scientific">Deinococcus deserti (strain DSM 17065 / CIP 109153 / LMG 22923 / VCD115)</name>
    <dbReference type="NCBI Taxonomy" id="546414"/>
    <lineage>
        <taxon>Bacteria</taxon>
        <taxon>Thermotogati</taxon>
        <taxon>Deinococcota</taxon>
        <taxon>Deinococci</taxon>
        <taxon>Deinococcales</taxon>
        <taxon>Deinococcaceae</taxon>
        <taxon>Deinococcus</taxon>
    </lineage>
</organism>
<gene>
    <name evidence="2" type="ordered locus">Deide_3p00641</name>
</gene>
<keyword evidence="3" id="KW-1185">Reference proteome</keyword>
<dbReference type="SUPFAM" id="SSF89562">
    <property type="entry name" value="RraA-like"/>
    <property type="match status" value="1"/>
</dbReference>
<evidence type="ECO:0000313" key="3">
    <source>
        <dbReference type="Proteomes" id="UP000002208"/>
    </source>
</evidence>
<evidence type="ECO:0000256" key="1">
    <source>
        <dbReference type="PIRSR" id="PIRSR605493-1"/>
    </source>
</evidence>
<evidence type="ECO:0000313" key="2">
    <source>
        <dbReference type="EMBL" id="ACO47996.1"/>
    </source>
</evidence>
<keyword evidence="1" id="KW-0479">Metal-binding</keyword>
<dbReference type="CDD" id="cd16841">
    <property type="entry name" value="RraA_family"/>
    <property type="match status" value="1"/>
</dbReference>
<keyword evidence="1" id="KW-0460">Magnesium</keyword>
<protein>
    <submittedName>
        <fullName evidence="2">Putative demethylmenaquinone methyltransferase</fullName>
    </submittedName>
</protein>
<dbReference type="OrthoDB" id="9784786at2"/>
<dbReference type="InterPro" id="IPR036704">
    <property type="entry name" value="RraA/RraA-like_sf"/>
</dbReference>
<dbReference type="KEGG" id="ddr:Deide_3p00641"/>
<sequence length="209" mass="21282">MTAVIDGLRALLPSGDLTCVVSDALDRGWALSGAFRPVWSGACCAGEAVTVRTFGTDLSAVFDAISVAEPGSVLVIDSHGITGAAFWGERTTRAALARRLAGAVIDGGCRDVTAVRQLGFPVFSTAITPNAGLPGGRGAVNVPIQAGGIPVSPGDVVVADENGVVIVPQHLAPGTLERVRVLLAAEQQVFAQADRGMAVPPESTEKGMV</sequence>
<feature type="binding site" evidence="1">
    <location>
        <position position="111"/>
    </location>
    <ligand>
        <name>Mg(2+)</name>
        <dbReference type="ChEBI" id="CHEBI:18420"/>
    </ligand>
</feature>
<dbReference type="Pfam" id="PF03737">
    <property type="entry name" value="RraA-like"/>
    <property type="match status" value="1"/>
</dbReference>
<comment type="cofactor">
    <cofactor evidence="1">
        <name>Mg(2+)</name>
        <dbReference type="ChEBI" id="CHEBI:18420"/>
    </cofactor>
</comment>
<dbReference type="EMBL" id="CP001117">
    <property type="protein sequence ID" value="ACO47996.1"/>
    <property type="molecule type" value="Genomic_DNA"/>
</dbReference>
<keyword evidence="2" id="KW-0614">Plasmid</keyword>
<dbReference type="InterPro" id="IPR005493">
    <property type="entry name" value="RraA/RraA-like"/>
</dbReference>
<feature type="binding site" evidence="1">
    <location>
        <position position="110"/>
    </location>
    <ligand>
        <name>substrate</name>
    </ligand>
</feature>
<geneLocation type="plasmid" evidence="3">
    <name>pDeide3</name>
</geneLocation>
<dbReference type="Gene3D" id="3.50.30.40">
    <property type="entry name" value="Ribonuclease E inhibitor RraA/RraA-like"/>
    <property type="match status" value="1"/>
</dbReference>
<keyword evidence="2" id="KW-0808">Transferase</keyword>
<reference evidence="2 3" key="1">
    <citation type="journal article" date="2009" name="PLoS Genet.">
        <title>Alliance of proteomics and genomics to unravel the specificities of Sahara bacterium Deinococcus deserti.</title>
        <authorList>
            <person name="de Groot A."/>
            <person name="Dulermo R."/>
            <person name="Ortet P."/>
            <person name="Blanchard L."/>
            <person name="Guerin P."/>
            <person name="Fernandez B."/>
            <person name="Vacherie B."/>
            <person name="Dossat C."/>
            <person name="Jolivet E."/>
            <person name="Siguier P."/>
            <person name="Chandler M."/>
            <person name="Barakat M."/>
            <person name="Dedieu A."/>
            <person name="Barbe V."/>
            <person name="Heulin T."/>
            <person name="Sommer S."/>
            <person name="Achouak W."/>
            <person name="Armengaud J."/>
        </authorList>
    </citation>
    <scope>NUCLEOTIDE SEQUENCE [LARGE SCALE GENOMIC DNA]</scope>
    <source>
        <strain evidence="3">DSM 17065 / CIP 109153 / LMG 22923 / VCD115</strain>
        <plasmid evidence="3">pDeide3</plasmid>
    </source>
</reference>
<dbReference type="PANTHER" id="PTHR33254:SF16">
    <property type="entry name" value="BLR3842 PROTEIN"/>
    <property type="match status" value="1"/>
</dbReference>
<accession>C1D3B7</accession>
<name>C1D3B7_DEIDV</name>
<dbReference type="GO" id="GO:0046872">
    <property type="term" value="F:metal ion binding"/>
    <property type="evidence" value="ECO:0007669"/>
    <property type="project" value="UniProtKB-KW"/>
</dbReference>
<keyword evidence="2" id="KW-0489">Methyltransferase</keyword>
<dbReference type="GO" id="GO:0032259">
    <property type="term" value="P:methylation"/>
    <property type="evidence" value="ECO:0007669"/>
    <property type="project" value="UniProtKB-KW"/>
</dbReference>
<dbReference type="HOGENOM" id="CLU_072626_3_2_0"/>
<dbReference type="PANTHER" id="PTHR33254">
    <property type="entry name" value="4-HYDROXY-4-METHYL-2-OXOGLUTARATE ALDOLASE 3-RELATED"/>
    <property type="match status" value="1"/>
</dbReference>
<dbReference type="RefSeq" id="WP_012694869.1">
    <property type="nucleotide sequence ID" value="NC_012528.1"/>
</dbReference>
<dbReference type="GO" id="GO:0008168">
    <property type="term" value="F:methyltransferase activity"/>
    <property type="evidence" value="ECO:0007669"/>
    <property type="project" value="UniProtKB-KW"/>
</dbReference>
<dbReference type="AlphaFoldDB" id="C1D3B7"/>
<proteinExistence type="predicted"/>